<feature type="compositionally biased region" description="Low complexity" evidence="4">
    <location>
        <begin position="78"/>
        <end position="111"/>
    </location>
</feature>
<feature type="coiled-coil region" evidence="3">
    <location>
        <begin position="265"/>
        <end position="294"/>
    </location>
</feature>
<dbReference type="Gene3D" id="1.20.1280.20">
    <property type="entry name" value="HscB, C-terminal domain"/>
    <property type="match status" value="1"/>
</dbReference>
<dbReference type="EMBL" id="JAZHXJ010000188">
    <property type="protein sequence ID" value="KAL1869726.1"/>
    <property type="molecule type" value="Genomic_DNA"/>
</dbReference>
<sequence>MRSSLLNQPSRAVCSACRRAAALAARHQPQQNFSSWVGTANRSRITTTGASYPRRSGVLLTAASESNRRFLSHTSRQSTPTAASKTSTAEGAEELSSSSSSSSSGRATTGETEVRSDSGAPDYYALFPATLTEGAPPKGPFHIDTRALRREFLRLQAAAHPDLQHHQRLGGREGEDSIQDGSSSSPPPSASQRATTTREAGAASALLNEAYRTLCSPLLRAQYLLRTRYGIDVTRDDEPGGTTGGGGGFNWQAEPEVLMQAMEAREAVEEATTEEELEAVRKENEGRIQEAEEGLARAFSEGDVEAAVREVVRLRYWVNVEESIREWEAGKPVVLQH</sequence>
<feature type="compositionally biased region" description="Basic and acidic residues" evidence="4">
    <location>
        <begin position="162"/>
        <end position="175"/>
    </location>
</feature>
<dbReference type="InterPro" id="IPR009073">
    <property type="entry name" value="HscB_oligo_C"/>
</dbReference>
<comment type="similarity">
    <text evidence="1">Belongs to the HscB family.</text>
</comment>
<dbReference type="SUPFAM" id="SSF46565">
    <property type="entry name" value="Chaperone J-domain"/>
    <property type="match status" value="1"/>
</dbReference>
<evidence type="ECO:0000256" key="1">
    <source>
        <dbReference type="ARBA" id="ARBA00010476"/>
    </source>
</evidence>
<evidence type="ECO:0000256" key="2">
    <source>
        <dbReference type="ARBA" id="ARBA00023186"/>
    </source>
</evidence>
<comment type="caution">
    <text evidence="6">The sequence shown here is derived from an EMBL/GenBank/DDBJ whole genome shotgun (WGS) entry which is preliminary data.</text>
</comment>
<organism evidence="6 7">
    <name type="scientific">Phialemonium thermophilum</name>
    <dbReference type="NCBI Taxonomy" id="223376"/>
    <lineage>
        <taxon>Eukaryota</taxon>
        <taxon>Fungi</taxon>
        <taxon>Dikarya</taxon>
        <taxon>Ascomycota</taxon>
        <taxon>Pezizomycotina</taxon>
        <taxon>Sordariomycetes</taxon>
        <taxon>Sordariomycetidae</taxon>
        <taxon>Cephalothecales</taxon>
        <taxon>Cephalothecaceae</taxon>
        <taxon>Phialemonium</taxon>
    </lineage>
</organism>
<dbReference type="Proteomes" id="UP001586593">
    <property type="component" value="Unassembled WGS sequence"/>
</dbReference>
<dbReference type="PANTHER" id="PTHR14021">
    <property type="entry name" value="IRON-SULFUR CLUSTER CO-CHAPERONE PROTEIN HSCB"/>
    <property type="match status" value="1"/>
</dbReference>
<dbReference type="InterPro" id="IPR036869">
    <property type="entry name" value="J_dom_sf"/>
</dbReference>
<evidence type="ECO:0000256" key="4">
    <source>
        <dbReference type="SAM" id="MobiDB-lite"/>
    </source>
</evidence>
<dbReference type="InterPro" id="IPR036386">
    <property type="entry name" value="HscB_C_sf"/>
</dbReference>
<dbReference type="NCBIfam" id="TIGR00714">
    <property type="entry name" value="hscB"/>
    <property type="match status" value="1"/>
</dbReference>
<evidence type="ECO:0000256" key="3">
    <source>
        <dbReference type="SAM" id="Coils"/>
    </source>
</evidence>
<evidence type="ECO:0000259" key="5">
    <source>
        <dbReference type="Pfam" id="PF07743"/>
    </source>
</evidence>
<keyword evidence="3" id="KW-0175">Coiled coil</keyword>
<name>A0ABR3X1Z6_9PEZI</name>
<feature type="region of interest" description="Disordered" evidence="4">
    <location>
        <begin position="160"/>
        <end position="199"/>
    </location>
</feature>
<evidence type="ECO:0000313" key="7">
    <source>
        <dbReference type="Proteomes" id="UP001586593"/>
    </source>
</evidence>
<feature type="region of interest" description="Disordered" evidence="4">
    <location>
        <begin position="67"/>
        <end position="121"/>
    </location>
</feature>
<dbReference type="Pfam" id="PF07743">
    <property type="entry name" value="HSCB_C"/>
    <property type="match status" value="1"/>
</dbReference>
<dbReference type="SUPFAM" id="SSF47144">
    <property type="entry name" value="HSC20 (HSCB), C-terminal oligomerisation domain"/>
    <property type="match status" value="1"/>
</dbReference>
<dbReference type="InterPro" id="IPR004640">
    <property type="entry name" value="HscB"/>
</dbReference>
<feature type="domain" description="Co-chaperone HscB C-terminal oligomerisation" evidence="5">
    <location>
        <begin position="254"/>
        <end position="325"/>
    </location>
</feature>
<dbReference type="PANTHER" id="PTHR14021:SF15">
    <property type="entry name" value="IRON-SULFUR CLUSTER CO-CHAPERONE PROTEIN HSCB"/>
    <property type="match status" value="1"/>
</dbReference>
<dbReference type="Gene3D" id="1.10.287.110">
    <property type="entry name" value="DnaJ domain"/>
    <property type="match status" value="1"/>
</dbReference>
<accession>A0ABR3X1Z6</accession>
<evidence type="ECO:0000313" key="6">
    <source>
        <dbReference type="EMBL" id="KAL1869726.1"/>
    </source>
</evidence>
<keyword evidence="2" id="KW-0143">Chaperone</keyword>
<keyword evidence="7" id="KW-1185">Reference proteome</keyword>
<gene>
    <name evidence="6" type="ORF">VTK73DRAFT_2934</name>
</gene>
<protein>
    <recommendedName>
        <fullName evidence="5">Co-chaperone HscB C-terminal oligomerisation domain-containing protein</fullName>
    </recommendedName>
</protein>
<proteinExistence type="inferred from homology"/>
<reference evidence="6 7" key="1">
    <citation type="journal article" date="2024" name="Commun. Biol.">
        <title>Comparative genomic analysis of thermophilic fungi reveals convergent evolutionary adaptations and gene losses.</title>
        <authorList>
            <person name="Steindorff A.S."/>
            <person name="Aguilar-Pontes M.V."/>
            <person name="Robinson A.J."/>
            <person name="Andreopoulos B."/>
            <person name="LaButti K."/>
            <person name="Kuo A."/>
            <person name="Mondo S."/>
            <person name="Riley R."/>
            <person name="Otillar R."/>
            <person name="Haridas S."/>
            <person name="Lipzen A."/>
            <person name="Grimwood J."/>
            <person name="Schmutz J."/>
            <person name="Clum A."/>
            <person name="Reid I.D."/>
            <person name="Moisan M.C."/>
            <person name="Butler G."/>
            <person name="Nguyen T.T.M."/>
            <person name="Dewar K."/>
            <person name="Conant G."/>
            <person name="Drula E."/>
            <person name="Henrissat B."/>
            <person name="Hansel C."/>
            <person name="Singer S."/>
            <person name="Hutchinson M.I."/>
            <person name="de Vries R.P."/>
            <person name="Natvig D.O."/>
            <person name="Powell A.J."/>
            <person name="Tsang A."/>
            <person name="Grigoriev I.V."/>
        </authorList>
    </citation>
    <scope>NUCLEOTIDE SEQUENCE [LARGE SCALE GENOMIC DNA]</scope>
    <source>
        <strain evidence="6 7">ATCC 24622</strain>
    </source>
</reference>